<reference evidence="1 2" key="1">
    <citation type="submission" date="2018-02" db="EMBL/GenBank/DDBJ databases">
        <title>Comparative genomes isolates from brazilian mangrove.</title>
        <authorList>
            <person name="Araujo J.E."/>
            <person name="Taketani R.G."/>
            <person name="Silva M.C.P."/>
            <person name="Loureco M.V."/>
            <person name="Andreote F.D."/>
        </authorList>
    </citation>
    <scope>NUCLEOTIDE SEQUENCE [LARGE SCALE GENOMIC DNA]</scope>
    <source>
        <strain evidence="1 2">Hex-1 MGV</strain>
    </source>
</reference>
<name>A0A2S8FZ47_9BACT</name>
<sequence length="135" mass="14820">MEIPLGNANDDNLLNQCETIHVEAKDIDGKLAGAFASLSTIRTWEAGTLAKRLIFRPASTSIRNVKVAFSCANEWLPQGGHEGAIHFHTVTWIKEEDVVVWVTSIARNEFMSDGKIVPISLDRDISVCVGIMIAN</sequence>
<evidence type="ECO:0000313" key="1">
    <source>
        <dbReference type="EMBL" id="PQO37462.1"/>
    </source>
</evidence>
<protein>
    <submittedName>
        <fullName evidence="1">Uncharacterized protein</fullName>
    </submittedName>
</protein>
<gene>
    <name evidence="1" type="ORF">C5Y83_05840</name>
</gene>
<organism evidence="1 2">
    <name type="scientific">Blastopirellula marina</name>
    <dbReference type="NCBI Taxonomy" id="124"/>
    <lineage>
        <taxon>Bacteria</taxon>
        <taxon>Pseudomonadati</taxon>
        <taxon>Planctomycetota</taxon>
        <taxon>Planctomycetia</taxon>
        <taxon>Pirellulales</taxon>
        <taxon>Pirellulaceae</taxon>
        <taxon>Blastopirellula</taxon>
    </lineage>
</organism>
<dbReference type="Proteomes" id="UP000238322">
    <property type="component" value="Unassembled WGS sequence"/>
</dbReference>
<dbReference type="AlphaFoldDB" id="A0A2S8FZ47"/>
<evidence type="ECO:0000313" key="2">
    <source>
        <dbReference type="Proteomes" id="UP000238322"/>
    </source>
</evidence>
<accession>A0A2S8FZ47</accession>
<dbReference type="RefSeq" id="WP_105328711.1">
    <property type="nucleotide sequence ID" value="NZ_PUHY01000005.1"/>
</dbReference>
<dbReference type="EMBL" id="PUHY01000005">
    <property type="protein sequence ID" value="PQO37462.1"/>
    <property type="molecule type" value="Genomic_DNA"/>
</dbReference>
<comment type="caution">
    <text evidence="1">The sequence shown here is derived from an EMBL/GenBank/DDBJ whole genome shotgun (WGS) entry which is preliminary data.</text>
</comment>
<proteinExistence type="predicted"/>